<gene>
    <name evidence="3" type="ORF">PSQ19_08645</name>
</gene>
<dbReference type="EMBL" id="CP118246">
    <property type="protein sequence ID" value="WDR04060.1"/>
    <property type="molecule type" value="Genomic_DNA"/>
</dbReference>
<proteinExistence type="predicted"/>
<evidence type="ECO:0000313" key="3">
    <source>
        <dbReference type="EMBL" id="WDR04060.1"/>
    </source>
</evidence>
<reference evidence="3 4" key="1">
    <citation type="submission" date="2023-02" db="EMBL/GenBank/DDBJ databases">
        <title>Devosia algicola sp. nov., isolated from the phycosphere of marine algae.</title>
        <authorList>
            <person name="Kim J.M."/>
            <person name="Lee J.K."/>
            <person name="Choi B.J."/>
            <person name="Bayburt H."/>
            <person name="Jeon C.O."/>
        </authorList>
    </citation>
    <scope>NUCLEOTIDE SEQUENCE [LARGE SCALE GENOMIC DNA]</scope>
    <source>
        <strain evidence="3 4">G20-9</strain>
    </source>
</reference>
<dbReference type="InterPro" id="IPR010412">
    <property type="entry name" value="DUF1007"/>
</dbReference>
<feature type="signal peptide" evidence="2">
    <location>
        <begin position="1"/>
        <end position="16"/>
    </location>
</feature>
<keyword evidence="2" id="KW-0732">Signal</keyword>
<dbReference type="Proteomes" id="UP001220530">
    <property type="component" value="Chromosome"/>
</dbReference>
<organism evidence="3 4">
    <name type="scientific">Devosia algicola</name>
    <dbReference type="NCBI Taxonomy" id="3026418"/>
    <lineage>
        <taxon>Bacteria</taxon>
        <taxon>Pseudomonadati</taxon>
        <taxon>Pseudomonadota</taxon>
        <taxon>Alphaproteobacteria</taxon>
        <taxon>Hyphomicrobiales</taxon>
        <taxon>Devosiaceae</taxon>
        <taxon>Devosia</taxon>
    </lineage>
</organism>
<evidence type="ECO:0000256" key="2">
    <source>
        <dbReference type="SAM" id="SignalP"/>
    </source>
</evidence>
<dbReference type="Pfam" id="PF06226">
    <property type="entry name" value="DUF1007"/>
    <property type="match status" value="1"/>
</dbReference>
<dbReference type="RefSeq" id="WP_282220445.1">
    <property type="nucleotide sequence ID" value="NZ_CP118246.1"/>
</dbReference>
<feature type="region of interest" description="Disordered" evidence="1">
    <location>
        <begin position="60"/>
        <end position="82"/>
    </location>
</feature>
<accession>A0ABY7YSN5</accession>
<protein>
    <submittedName>
        <fullName evidence="3">DUF1007 family protein</fullName>
    </submittedName>
</protein>
<evidence type="ECO:0000256" key="1">
    <source>
        <dbReference type="SAM" id="MobiDB-lite"/>
    </source>
</evidence>
<name>A0ABY7YSN5_9HYPH</name>
<feature type="chain" id="PRO_5045583860" evidence="2">
    <location>
        <begin position="17"/>
        <end position="82"/>
    </location>
</feature>
<evidence type="ECO:0000313" key="4">
    <source>
        <dbReference type="Proteomes" id="UP001220530"/>
    </source>
</evidence>
<sequence>MALVVAALCAVMPAIAHPHIFIDAKLVVIFSDAGAVSQLRHIWTFDEAFSAWAVQGLDTNGDGDVSPEEPASAGRRQYQGFE</sequence>
<keyword evidence="4" id="KW-1185">Reference proteome</keyword>